<keyword evidence="3" id="KW-1185">Reference proteome</keyword>
<evidence type="ECO:0008006" key="4">
    <source>
        <dbReference type="Google" id="ProtNLM"/>
    </source>
</evidence>
<gene>
    <name evidence="2" type="ORF">HAX54_017118</name>
</gene>
<evidence type="ECO:0000256" key="1">
    <source>
        <dbReference type="SAM" id="MobiDB-lite"/>
    </source>
</evidence>
<protein>
    <recommendedName>
        <fullName evidence="4">Retrotransposon gag domain-containing protein</fullName>
    </recommendedName>
</protein>
<reference evidence="2 3" key="1">
    <citation type="journal article" date="2021" name="BMC Genomics">
        <title>Datura genome reveals duplications of psychoactive alkaloid biosynthetic genes and high mutation rate following tissue culture.</title>
        <authorList>
            <person name="Rajewski A."/>
            <person name="Carter-House D."/>
            <person name="Stajich J."/>
            <person name="Litt A."/>
        </authorList>
    </citation>
    <scope>NUCLEOTIDE SEQUENCE [LARGE SCALE GENOMIC DNA]</scope>
    <source>
        <strain evidence="2">AR-01</strain>
    </source>
</reference>
<proteinExistence type="predicted"/>
<evidence type="ECO:0000313" key="3">
    <source>
        <dbReference type="Proteomes" id="UP000823775"/>
    </source>
</evidence>
<evidence type="ECO:0000313" key="2">
    <source>
        <dbReference type="EMBL" id="MCD9559257.1"/>
    </source>
</evidence>
<dbReference type="Proteomes" id="UP000823775">
    <property type="component" value="Unassembled WGS sequence"/>
</dbReference>
<feature type="compositionally biased region" description="Basic residues" evidence="1">
    <location>
        <begin position="111"/>
        <end position="125"/>
    </location>
</feature>
<organism evidence="2 3">
    <name type="scientific">Datura stramonium</name>
    <name type="common">Jimsonweed</name>
    <name type="synonym">Common thornapple</name>
    <dbReference type="NCBI Taxonomy" id="4076"/>
    <lineage>
        <taxon>Eukaryota</taxon>
        <taxon>Viridiplantae</taxon>
        <taxon>Streptophyta</taxon>
        <taxon>Embryophyta</taxon>
        <taxon>Tracheophyta</taxon>
        <taxon>Spermatophyta</taxon>
        <taxon>Magnoliopsida</taxon>
        <taxon>eudicotyledons</taxon>
        <taxon>Gunneridae</taxon>
        <taxon>Pentapetalae</taxon>
        <taxon>asterids</taxon>
        <taxon>lamiids</taxon>
        <taxon>Solanales</taxon>
        <taxon>Solanaceae</taxon>
        <taxon>Solanoideae</taxon>
        <taxon>Datureae</taxon>
        <taxon>Datura</taxon>
    </lineage>
</organism>
<dbReference type="EMBL" id="JACEIK010002119">
    <property type="protein sequence ID" value="MCD9559257.1"/>
    <property type="molecule type" value="Genomic_DNA"/>
</dbReference>
<sequence>MSHESFQEYATRWRLEDSKIHPPLPEEELISAFIQIQEGLYYDKFLRTCARNFSDLIRIGHDNEDCPALRFKIQNMIESGKIKLLQEPPTNNGDIANTSTIFVKGDPSKLVPRHLKRKRATSQKD</sequence>
<feature type="region of interest" description="Disordered" evidence="1">
    <location>
        <begin position="105"/>
        <end position="125"/>
    </location>
</feature>
<name>A0ABS8UME3_DATST</name>
<comment type="caution">
    <text evidence="2">The sequence shown here is derived from an EMBL/GenBank/DDBJ whole genome shotgun (WGS) entry which is preliminary data.</text>
</comment>
<accession>A0ABS8UME3</accession>